<dbReference type="InterPro" id="IPR029058">
    <property type="entry name" value="AB_hydrolase_fold"/>
</dbReference>
<dbReference type="InterPro" id="IPR012223">
    <property type="entry name" value="TEII"/>
</dbReference>
<dbReference type="EMBL" id="QWFA01000015">
    <property type="protein sequence ID" value="ROV69652.1"/>
    <property type="molecule type" value="Genomic_DNA"/>
</dbReference>
<gene>
    <name evidence="3" type="ORF">D3105_04790</name>
</gene>
<organism evidence="3 4">
    <name type="scientific">Streptomyces globisporus</name>
    <dbReference type="NCBI Taxonomy" id="1908"/>
    <lineage>
        <taxon>Bacteria</taxon>
        <taxon>Bacillati</taxon>
        <taxon>Actinomycetota</taxon>
        <taxon>Actinomycetes</taxon>
        <taxon>Kitasatosporales</taxon>
        <taxon>Streptomycetaceae</taxon>
        <taxon>Streptomyces</taxon>
    </lineage>
</organism>
<name>A0A423V4W5_STRGL</name>
<dbReference type="PANTHER" id="PTHR11487">
    <property type="entry name" value="THIOESTERASE"/>
    <property type="match status" value="1"/>
</dbReference>
<evidence type="ECO:0000313" key="3">
    <source>
        <dbReference type="EMBL" id="ROV69652.1"/>
    </source>
</evidence>
<reference evidence="3 4" key="1">
    <citation type="submission" date="2018-08" db="EMBL/GenBank/DDBJ databases">
        <title>Streptomyces globisporus 1912-4Crt, whole genome shotgun sequence.</title>
        <authorList>
            <person name="Matselyukh B."/>
        </authorList>
    </citation>
    <scope>NUCLEOTIDE SEQUENCE [LARGE SCALE GENOMIC DNA]</scope>
    <source>
        <strain evidence="3 4">1912-4Crt</strain>
    </source>
</reference>
<sequence>MYSRADGLGNRWFRTLRECPSPRVRLVCFPHAGGVASFFRTWPQYVPADVELLAVRYPGREDRHHDPLVDTMEELADPLARACSAFADAPLAFFGHSMGASVATEVALRLEAEFGQTLAALFVSSRPGPGREEQILSREAGDDELIAHLVHMGGSAPELFEHPELRDLLLPPIRADYRLLGRYTLPLDTPALDTPLVGYYGTEDPRVDGPAMSSWASMTRTQFDLRAFEGGHFYLAERPRELIADLSSRLSTPVKSG</sequence>
<evidence type="ECO:0000256" key="1">
    <source>
        <dbReference type="ARBA" id="ARBA00007169"/>
    </source>
</evidence>
<dbReference type="GO" id="GO:0008610">
    <property type="term" value="P:lipid biosynthetic process"/>
    <property type="evidence" value="ECO:0007669"/>
    <property type="project" value="TreeGrafter"/>
</dbReference>
<comment type="caution">
    <text evidence="3">The sequence shown here is derived from an EMBL/GenBank/DDBJ whole genome shotgun (WGS) entry which is preliminary data.</text>
</comment>
<feature type="domain" description="Thioesterase" evidence="2">
    <location>
        <begin position="25"/>
        <end position="247"/>
    </location>
</feature>
<proteinExistence type="inferred from homology"/>
<dbReference type="SUPFAM" id="SSF53474">
    <property type="entry name" value="alpha/beta-Hydrolases"/>
    <property type="match status" value="1"/>
</dbReference>
<evidence type="ECO:0000313" key="4">
    <source>
        <dbReference type="Proteomes" id="UP000285596"/>
    </source>
</evidence>
<dbReference type="PANTHER" id="PTHR11487:SF0">
    <property type="entry name" value="S-ACYL FATTY ACID SYNTHASE THIOESTERASE, MEDIUM CHAIN"/>
    <property type="match status" value="1"/>
</dbReference>
<dbReference type="RefSeq" id="WP_118900299.1">
    <property type="nucleotide sequence ID" value="NZ_QWFA01000015.1"/>
</dbReference>
<dbReference type="InterPro" id="IPR001031">
    <property type="entry name" value="Thioesterase"/>
</dbReference>
<dbReference type="Gene3D" id="3.40.50.1820">
    <property type="entry name" value="alpha/beta hydrolase"/>
    <property type="match status" value="1"/>
</dbReference>
<dbReference type="Pfam" id="PF00975">
    <property type="entry name" value="Thioesterase"/>
    <property type="match status" value="1"/>
</dbReference>
<dbReference type="Proteomes" id="UP000285596">
    <property type="component" value="Unassembled WGS sequence"/>
</dbReference>
<protein>
    <submittedName>
        <fullName evidence="3">Thioesterase</fullName>
    </submittedName>
</protein>
<dbReference type="AlphaFoldDB" id="A0A423V4W5"/>
<comment type="similarity">
    <text evidence="1">Belongs to the thioesterase family.</text>
</comment>
<accession>A0A423V4W5</accession>
<evidence type="ECO:0000259" key="2">
    <source>
        <dbReference type="Pfam" id="PF00975"/>
    </source>
</evidence>